<dbReference type="PANTHER" id="PTHR47791">
    <property type="entry name" value="MEIOTICALLY UP-REGULATED GENE 191 PROTEIN"/>
    <property type="match status" value="1"/>
</dbReference>
<dbReference type="GO" id="GO:0005975">
    <property type="term" value="P:carbohydrate metabolic process"/>
    <property type="evidence" value="ECO:0007669"/>
    <property type="project" value="InterPro"/>
</dbReference>
<dbReference type="AlphaFoldDB" id="A0A3D9HQR8"/>
<dbReference type="PANTHER" id="PTHR47791:SF3">
    <property type="entry name" value="MEIOTICALLY UP-REGULATED GENE 191 PROTEIN"/>
    <property type="match status" value="1"/>
</dbReference>
<dbReference type="InterPro" id="IPR005198">
    <property type="entry name" value="Glyco_hydro_76"/>
</dbReference>
<gene>
    <name evidence="1" type="ORF">DFP95_1387</name>
</gene>
<accession>A0A3D9HQR8</accession>
<dbReference type="Proteomes" id="UP000256869">
    <property type="component" value="Unassembled WGS sequence"/>
</dbReference>
<dbReference type="RefSeq" id="WP_245988018.1">
    <property type="nucleotide sequence ID" value="NZ_QRDY01000038.1"/>
</dbReference>
<name>A0A3D9HQR8_9BACL</name>
<dbReference type="InterPro" id="IPR053169">
    <property type="entry name" value="MUG_Protein"/>
</dbReference>
<proteinExistence type="predicted"/>
<dbReference type="PIRSF" id="PIRSF021505">
    <property type="entry name" value="O_gly_hdrol"/>
    <property type="match status" value="1"/>
</dbReference>
<dbReference type="InterPro" id="IPR008928">
    <property type="entry name" value="6-hairpin_glycosidase_sf"/>
</dbReference>
<dbReference type="Gene3D" id="1.50.10.20">
    <property type="match status" value="1"/>
</dbReference>
<sequence length="360" mass="40486">METNKRMGSDMADRAQLALRELFWNPDTRMYDIETPCPGGVCNTIFHYWWMAHAVETLVDGLTRTGNAQYSATLNELYEGLLRRNGGAWPNALYDDMEWMAIGWLRAYEATKEEKYKQAALVLWADVKTGWNDHMGGGIAWQKSQLDYKNTPANAPAVILAARLHRAFGNGEDLEWAIRIYDWQKKTLVDPDSGFVWDGANRTGDGTIDKVWEFTYCQGVFVGAAHELYRTTGDESYLLDAERTANVAFARLTNKDSSLLPNEGKGDGGLFKGILVRYAANLASDYPDRFPELANLIMRNAMSMWNEGRETNLTLFGPDWNKPPESPVELGTQISGIILLEMAAKLEELGIPFPMSIETT</sequence>
<reference evidence="1 2" key="1">
    <citation type="submission" date="2018-07" db="EMBL/GenBank/DDBJ databases">
        <title>Genomic Encyclopedia of Type Strains, Phase III (KMG-III): the genomes of soil and plant-associated and newly described type strains.</title>
        <authorList>
            <person name="Whitman W."/>
        </authorList>
    </citation>
    <scope>NUCLEOTIDE SEQUENCE [LARGE SCALE GENOMIC DNA]</scope>
    <source>
        <strain evidence="1 2">CECT 8236</strain>
    </source>
</reference>
<evidence type="ECO:0000313" key="2">
    <source>
        <dbReference type="Proteomes" id="UP000256869"/>
    </source>
</evidence>
<comment type="caution">
    <text evidence="1">The sequence shown here is derived from an EMBL/GenBank/DDBJ whole genome shotgun (WGS) entry which is preliminary data.</text>
</comment>
<dbReference type="EMBL" id="QRDY01000038">
    <property type="protein sequence ID" value="RED51789.1"/>
    <property type="molecule type" value="Genomic_DNA"/>
</dbReference>
<evidence type="ECO:0000313" key="1">
    <source>
        <dbReference type="EMBL" id="RED51789.1"/>
    </source>
</evidence>
<dbReference type="SUPFAM" id="SSF48208">
    <property type="entry name" value="Six-hairpin glycosidases"/>
    <property type="match status" value="1"/>
</dbReference>
<organism evidence="1 2">
    <name type="scientific">Cohnella lupini</name>
    <dbReference type="NCBI Taxonomy" id="1294267"/>
    <lineage>
        <taxon>Bacteria</taxon>
        <taxon>Bacillati</taxon>
        <taxon>Bacillota</taxon>
        <taxon>Bacilli</taxon>
        <taxon>Bacillales</taxon>
        <taxon>Paenibacillaceae</taxon>
        <taxon>Cohnella</taxon>
    </lineage>
</organism>
<protein>
    <submittedName>
        <fullName evidence="1">Putative alpha-1,6-mannanase (GH76 family)</fullName>
    </submittedName>
</protein>
<dbReference type="InterPro" id="IPR014512">
    <property type="entry name" value="O_gly_hydro"/>
</dbReference>
<keyword evidence="2" id="KW-1185">Reference proteome</keyword>
<dbReference type="Pfam" id="PF03663">
    <property type="entry name" value="Glyco_hydro_76"/>
    <property type="match status" value="1"/>
</dbReference>